<protein>
    <submittedName>
        <fullName evidence="1">Zinc-binding metallopeptidase</fullName>
    </submittedName>
</protein>
<accession>A0ABT6RHU4</accession>
<comment type="caution">
    <text evidence="1">The sequence shown here is derived from an EMBL/GenBank/DDBJ whole genome shotgun (WGS) entry which is preliminary data.</text>
</comment>
<name>A0ABT6RHU4_9BACT</name>
<dbReference type="Pfam" id="PF15890">
    <property type="entry name" value="Peptidase_Mx1"/>
    <property type="match status" value="1"/>
</dbReference>
<reference evidence="1 2" key="1">
    <citation type="submission" date="2023-05" db="EMBL/GenBank/DDBJ databases">
        <title>Genome sequence of Pinibacter sp. MAH-24.</title>
        <authorList>
            <person name="Huq M.A."/>
        </authorList>
    </citation>
    <scope>NUCLEOTIDE SEQUENCE [LARGE SCALE GENOMIC DNA]</scope>
    <source>
        <strain evidence="1 2">MAH-24</strain>
    </source>
</reference>
<proteinExistence type="predicted"/>
<dbReference type="NCBIfam" id="TIGR04549">
    <property type="entry name" value="LP_HExxH_w_tonB"/>
    <property type="match status" value="1"/>
</dbReference>
<gene>
    <name evidence="1" type="ORF">QJ048_20325</name>
</gene>
<evidence type="ECO:0000313" key="2">
    <source>
        <dbReference type="Proteomes" id="UP001226434"/>
    </source>
</evidence>
<dbReference type="InterPro" id="IPR030890">
    <property type="entry name" value="LP_HExxH_w_TonB"/>
</dbReference>
<dbReference type="EMBL" id="JASBRG010000007">
    <property type="protein sequence ID" value="MDI3322147.1"/>
    <property type="molecule type" value="Genomic_DNA"/>
</dbReference>
<dbReference type="Proteomes" id="UP001226434">
    <property type="component" value="Unassembled WGS sequence"/>
</dbReference>
<evidence type="ECO:0000313" key="1">
    <source>
        <dbReference type="EMBL" id="MDI3322147.1"/>
    </source>
</evidence>
<dbReference type="PROSITE" id="PS51257">
    <property type="entry name" value="PROKAR_LIPOPROTEIN"/>
    <property type="match status" value="1"/>
</dbReference>
<dbReference type="SUPFAM" id="SSF55486">
    <property type="entry name" value="Metalloproteases ('zincins'), catalytic domain"/>
    <property type="match status" value="1"/>
</dbReference>
<dbReference type="RefSeq" id="WP_282336266.1">
    <property type="nucleotide sequence ID" value="NZ_JASBRG010000007.1"/>
</dbReference>
<sequence length="431" mass="48283">MKLLKIITLVAMLGTIASCKKDENLNTNIPGLGGDSWVPSKLDNWLYDSLTHPYNIEVKYKWDQSELDLNKTLVPPIESQVQPVLDALRQIWINTYIAEAGATFFKKYSPKLLVMVGSPSFNPDGSITLGTAEGGRRVVLYDVNDFDNTNVNSVQEMVHVVEHEFGHILNQNQIYPPEFKQISVGKYTANWINESDDQANSEGFISAYAKSMPDEDFVEMISLMLSNGRMWFEMMVNSQPDSARTALRSKEQYVVSYYKSIWNIDFYALQSDVQNALTKVTGRPTLASVFGFGKRYTSAVWSTAITGSSPDFVTLFNTASTNLSGSFGFTLDSLKVTFTAANRIRVQMFFNPYQASFTYSFSTDANGVMTLTYLSADNNGGIIKTSVQGLLDYFSLNHFTLDWGFNRDSNANLGAFVPKENPKIYYVGILE</sequence>
<organism evidence="1 2">
    <name type="scientific">Pinibacter soli</name>
    <dbReference type="NCBI Taxonomy" id="3044211"/>
    <lineage>
        <taxon>Bacteria</taxon>
        <taxon>Pseudomonadati</taxon>
        <taxon>Bacteroidota</taxon>
        <taxon>Chitinophagia</taxon>
        <taxon>Chitinophagales</taxon>
        <taxon>Chitinophagaceae</taxon>
        <taxon>Pinibacter</taxon>
    </lineage>
</organism>
<dbReference type="Gene3D" id="3.40.390.70">
    <property type="match status" value="1"/>
</dbReference>
<keyword evidence="2" id="KW-1185">Reference proteome</keyword>